<dbReference type="Proteomes" id="UP000509790">
    <property type="component" value="Chromosome"/>
</dbReference>
<dbReference type="AlphaFoldDB" id="A0A859IG49"/>
<evidence type="ECO:0000313" key="2">
    <source>
        <dbReference type="Proteomes" id="UP000509790"/>
    </source>
</evidence>
<dbReference type="EMBL" id="CP041334">
    <property type="protein sequence ID" value="QKY72968.1"/>
    <property type="molecule type" value="Genomic_DNA"/>
</dbReference>
<accession>A0A859IG49</accession>
<dbReference type="InterPro" id="IPR006441">
    <property type="entry name" value="Phage_P2_GpN"/>
</dbReference>
<organism evidence="1 2">
    <name type="scientific">Glaesserella parasuis</name>
    <name type="common">Haemophilus parasuis</name>
    <dbReference type="NCBI Taxonomy" id="738"/>
    <lineage>
        <taxon>Bacteria</taxon>
        <taxon>Pseudomonadati</taxon>
        <taxon>Pseudomonadota</taxon>
        <taxon>Gammaproteobacteria</taxon>
        <taxon>Pasteurellales</taxon>
        <taxon>Pasteurellaceae</taxon>
        <taxon>Glaesserella</taxon>
    </lineage>
</organism>
<protein>
    <submittedName>
        <fullName evidence="1">Phage major capsid protein, P2 family</fullName>
    </submittedName>
</protein>
<name>A0A859IG49_GLAPU</name>
<dbReference type="Pfam" id="PF05125">
    <property type="entry name" value="Phage_cap_P2"/>
    <property type="match status" value="1"/>
</dbReference>
<dbReference type="RefSeq" id="WP_160413322.1">
    <property type="nucleotide sequence ID" value="NZ_CP041334.1"/>
</dbReference>
<dbReference type="NCBIfam" id="TIGR01551">
    <property type="entry name" value="major_capsid_P2"/>
    <property type="match status" value="1"/>
</dbReference>
<sequence>MKNETKQLYNAYVARIAHLNGVTAEDVKEGFTVQAAPEQKLKEKVLQSAQFLQWINTPTVTAMKGEMIGLGVAQTIASTTDTNAQDRQTKDLLNLDKRTYNCEQVNFDSHIRWARLDEWAKHPDFQEKVASQTQKTIALNLIMMGWNGTSRAATSNPSSNTLLQDVKKGWLQQLREDTGGTKVMNGADTENKIKVGKGQGTGDNVGKGYENLDALVIDAVNNLIHEVYAEDTDLVVICGREVLHDKYFTMINQDLKPTDQLASQVIVSQKQIGGLKAIRVPFFPKNAMLITRLDNLSIYMQEGTTRRFIQNNPKRDRIEDYLSQNIDYKIEDYECAALIENIVLEDVK</sequence>
<gene>
    <name evidence="1" type="ORF">FLK62_06715</name>
</gene>
<evidence type="ECO:0000313" key="1">
    <source>
        <dbReference type="EMBL" id="QKY72968.1"/>
    </source>
</evidence>
<reference evidence="1 2" key="1">
    <citation type="submission" date="2019-06" db="EMBL/GenBank/DDBJ databases">
        <title>Complete genome sequence of Haemophilus parasuis HPS412.</title>
        <authorList>
            <person name="Yang S."/>
            <person name="Huang C."/>
        </authorList>
    </citation>
    <scope>NUCLEOTIDE SEQUENCE [LARGE SCALE GENOMIC DNA]</scope>
    <source>
        <strain evidence="1 2">HPS412</strain>
    </source>
</reference>
<proteinExistence type="predicted"/>